<dbReference type="Gene3D" id="3.90.190.10">
    <property type="entry name" value="Protein tyrosine phosphatase superfamily"/>
    <property type="match status" value="1"/>
</dbReference>
<dbReference type="Pfam" id="PF22741">
    <property type="entry name" value="PTP-NADK"/>
    <property type="match status" value="1"/>
</dbReference>
<organism evidence="3 4">
    <name type="scientific">Marinimicrobium koreense</name>
    <dbReference type="NCBI Taxonomy" id="306545"/>
    <lineage>
        <taxon>Bacteria</taxon>
        <taxon>Pseudomonadati</taxon>
        <taxon>Pseudomonadota</taxon>
        <taxon>Gammaproteobacteria</taxon>
        <taxon>Cellvibrionales</taxon>
        <taxon>Cellvibrionaceae</taxon>
        <taxon>Marinimicrobium</taxon>
    </lineage>
</organism>
<feature type="domain" description="DSP-PTPase phosphatase fused to NAD+ Kinase" evidence="2">
    <location>
        <begin position="38"/>
        <end position="141"/>
    </location>
</feature>
<sequence>MSSIVRCATTSLLLLWAVNSLAGDLSATAEAHDFYTPRENLVTGGQPSRDELAALKAAGVTKVINLRGPEEKVAFAPRAEAEALGMEYVSLPISGAGDVTADNARKLHQLLQQEDDEPVFLHCASGNRVGALLAIAAHQIEGQPVEESLALGRSAGLGSLEAKVRSVLDSTSASTQ</sequence>
<proteinExistence type="predicted"/>
<feature type="signal peptide" evidence="1">
    <location>
        <begin position="1"/>
        <end position="22"/>
    </location>
</feature>
<gene>
    <name evidence="3" type="ORF">EDC38_1838</name>
</gene>
<evidence type="ECO:0000313" key="3">
    <source>
        <dbReference type="EMBL" id="ROQ21215.1"/>
    </source>
</evidence>
<dbReference type="InterPro" id="IPR029021">
    <property type="entry name" value="Prot-tyrosine_phosphatase-like"/>
</dbReference>
<dbReference type="CDD" id="cd14503">
    <property type="entry name" value="PTP-bact"/>
    <property type="match status" value="1"/>
</dbReference>
<accession>A0A3N1NYF6</accession>
<dbReference type="SUPFAM" id="SSF52799">
    <property type="entry name" value="(Phosphotyrosine protein) phosphatases II"/>
    <property type="match status" value="1"/>
</dbReference>
<comment type="caution">
    <text evidence="3">The sequence shown here is derived from an EMBL/GenBank/DDBJ whole genome shotgun (WGS) entry which is preliminary data.</text>
</comment>
<keyword evidence="1" id="KW-0732">Signal</keyword>
<dbReference type="OrthoDB" id="270335at2"/>
<evidence type="ECO:0000256" key="1">
    <source>
        <dbReference type="SAM" id="SignalP"/>
    </source>
</evidence>
<dbReference type="AlphaFoldDB" id="A0A3N1NYF6"/>
<dbReference type="RefSeq" id="WP_123638240.1">
    <property type="nucleotide sequence ID" value="NZ_RJUK01000001.1"/>
</dbReference>
<keyword evidence="4" id="KW-1185">Reference proteome</keyword>
<dbReference type="InterPro" id="IPR055214">
    <property type="entry name" value="PTP-NADK"/>
</dbReference>
<dbReference type="EMBL" id="RJUK01000001">
    <property type="protein sequence ID" value="ROQ21215.1"/>
    <property type="molecule type" value="Genomic_DNA"/>
</dbReference>
<protein>
    <submittedName>
        <fullName evidence="3">Uncharacterized protein (TIGR01244 family)</fullName>
    </submittedName>
</protein>
<name>A0A3N1NYF6_9GAMM</name>
<evidence type="ECO:0000259" key="2">
    <source>
        <dbReference type="Pfam" id="PF22741"/>
    </source>
</evidence>
<evidence type="ECO:0000313" key="4">
    <source>
        <dbReference type="Proteomes" id="UP000273643"/>
    </source>
</evidence>
<feature type="chain" id="PRO_5017963451" evidence="1">
    <location>
        <begin position="23"/>
        <end position="176"/>
    </location>
</feature>
<dbReference type="Proteomes" id="UP000273643">
    <property type="component" value="Unassembled WGS sequence"/>
</dbReference>
<reference evidence="3 4" key="1">
    <citation type="submission" date="2018-11" db="EMBL/GenBank/DDBJ databases">
        <title>Genomic Encyclopedia of Type Strains, Phase IV (KMG-IV): sequencing the most valuable type-strain genomes for metagenomic binning, comparative biology and taxonomic classification.</title>
        <authorList>
            <person name="Goeker M."/>
        </authorList>
    </citation>
    <scope>NUCLEOTIDE SEQUENCE [LARGE SCALE GENOMIC DNA]</scope>
    <source>
        <strain evidence="3 4">DSM 16974</strain>
    </source>
</reference>